<keyword evidence="1" id="KW-0472">Membrane</keyword>
<protein>
    <submittedName>
        <fullName evidence="2">Uncharacterized protein</fullName>
    </submittedName>
</protein>
<evidence type="ECO:0000256" key="1">
    <source>
        <dbReference type="SAM" id="Phobius"/>
    </source>
</evidence>
<sequence>MRVPPFDKRRSVIYSDSWLRKRFAQLHFSYSFSWILCQTLSNVFFLDGGWELSRKSIFETMSSVLLVILAIIGTYANPVFRSNDSINKIDQDTPKEGNIANESSSVFEQVIAQSSDASTTSKPSLLTWFLVPLTQNLQVNPQTLQNRVTQLKEALGNLGFRNPNEISKGKQLNNANNLLQVTSATDSGFYTDRLEPAGFLGGNGWLANKGGILGGPGAILSTGSLLTDYPTAYKKK</sequence>
<dbReference type="Proteomes" id="UP001432146">
    <property type="component" value="Unassembled WGS sequence"/>
</dbReference>
<proteinExistence type="predicted"/>
<organism evidence="2 3">
    <name type="scientific">Tetragonisca angustula</name>
    <dbReference type="NCBI Taxonomy" id="166442"/>
    <lineage>
        <taxon>Eukaryota</taxon>
        <taxon>Metazoa</taxon>
        <taxon>Ecdysozoa</taxon>
        <taxon>Arthropoda</taxon>
        <taxon>Hexapoda</taxon>
        <taxon>Insecta</taxon>
        <taxon>Pterygota</taxon>
        <taxon>Neoptera</taxon>
        <taxon>Endopterygota</taxon>
        <taxon>Hymenoptera</taxon>
        <taxon>Apocrita</taxon>
        <taxon>Aculeata</taxon>
        <taxon>Apoidea</taxon>
        <taxon>Anthophila</taxon>
        <taxon>Apidae</taxon>
        <taxon>Tetragonisca</taxon>
    </lineage>
</organism>
<dbReference type="AlphaFoldDB" id="A0AAW0ZSL7"/>
<reference evidence="2 3" key="1">
    <citation type="submission" date="2024-05" db="EMBL/GenBank/DDBJ databases">
        <title>The nuclear and mitochondrial genome assemblies of Tetragonisca angustula (Apidae: Meliponini), a tiny yet remarkable pollinator in the Neotropics.</title>
        <authorList>
            <person name="Ferrari R."/>
            <person name="Ricardo P.C."/>
            <person name="Dias F.C."/>
            <person name="Araujo N.S."/>
            <person name="Soares D.O."/>
            <person name="Zhou Q.-S."/>
            <person name="Zhu C.-D."/>
            <person name="Coutinho L."/>
            <person name="Airas M.C."/>
            <person name="Batista T.M."/>
        </authorList>
    </citation>
    <scope>NUCLEOTIDE SEQUENCE [LARGE SCALE GENOMIC DNA]</scope>
    <source>
        <strain evidence="2">ASF017062</strain>
        <tissue evidence="2">Abdomen</tissue>
    </source>
</reference>
<feature type="transmembrane region" description="Helical" evidence="1">
    <location>
        <begin position="28"/>
        <end position="45"/>
    </location>
</feature>
<comment type="caution">
    <text evidence="2">The sequence shown here is derived from an EMBL/GenBank/DDBJ whole genome shotgun (WGS) entry which is preliminary data.</text>
</comment>
<gene>
    <name evidence="2" type="ORF">QLX08_007142</name>
</gene>
<name>A0AAW0ZSL7_9HYME</name>
<dbReference type="EMBL" id="JAWNGG020000135">
    <property type="protein sequence ID" value="KAK9300023.1"/>
    <property type="molecule type" value="Genomic_DNA"/>
</dbReference>
<keyword evidence="3" id="KW-1185">Reference proteome</keyword>
<accession>A0AAW0ZSL7</accession>
<evidence type="ECO:0000313" key="3">
    <source>
        <dbReference type="Proteomes" id="UP001432146"/>
    </source>
</evidence>
<keyword evidence="1" id="KW-1133">Transmembrane helix</keyword>
<feature type="transmembrane region" description="Helical" evidence="1">
    <location>
        <begin position="57"/>
        <end position="76"/>
    </location>
</feature>
<keyword evidence="1" id="KW-0812">Transmembrane</keyword>
<evidence type="ECO:0000313" key="2">
    <source>
        <dbReference type="EMBL" id="KAK9300023.1"/>
    </source>
</evidence>